<keyword evidence="2" id="KW-0732">Signal</keyword>
<dbReference type="PANTHER" id="PTHR30373">
    <property type="entry name" value="UPF0603 PROTEIN YGCG"/>
    <property type="match status" value="1"/>
</dbReference>
<reference evidence="5 6" key="1">
    <citation type="submission" date="2017-12" db="EMBL/GenBank/DDBJ databases">
        <title>The genome sequence of Caulobacter flavus CGMCC1 15093.</title>
        <authorList>
            <person name="Gao J."/>
            <person name="Mao X."/>
            <person name="Sun J."/>
        </authorList>
    </citation>
    <scope>NUCLEOTIDE SEQUENCE [LARGE SCALE GENOMIC DNA]</scope>
    <source>
        <strain evidence="5 6">CGMCC1 15093</strain>
    </source>
</reference>
<organism evidence="5 6">
    <name type="scientific">Caulobacter flavus</name>
    <dbReference type="NCBI Taxonomy" id="1679497"/>
    <lineage>
        <taxon>Bacteria</taxon>
        <taxon>Pseudomonadati</taxon>
        <taxon>Pseudomonadota</taxon>
        <taxon>Alphaproteobacteria</taxon>
        <taxon>Caulobacterales</taxon>
        <taxon>Caulobacteraceae</taxon>
        <taxon>Caulobacter</taxon>
    </lineage>
</organism>
<dbReference type="EMBL" id="PJRQ01000017">
    <property type="protein sequence ID" value="PLR17687.1"/>
    <property type="molecule type" value="Genomic_DNA"/>
</dbReference>
<keyword evidence="7" id="KW-1185">Reference proteome</keyword>
<sequence>MIIRTLFLPAAIAAAVAAACLSGAAVAAPRYEAWTGPVVDQADVLSPAQEQALTRRIAEVRAQTGRGLAVVVLSDLRGYTVSEYGAFLEQAWAIPEADRELSVILVVEPSEGGLAAIIGSGLPPLFNDALGEEAVDGMEAGLAARTPDKAVLAGADRVLNQLALPDADAREQAALAEQRAADRAAAEEDFSLIGVLGFALGLAALIGMGVWGSRMARTLPFALKDEAEKKAVWTSWDPPSKRLYFPTRPYRYRDKDGEGFGD</sequence>
<gene>
    <name evidence="4" type="ORF">C1707_03895</name>
    <name evidence="5" type="ORF">CFHF_09610</name>
</gene>
<dbReference type="KEGG" id="cfh:C1707_03895"/>
<feature type="domain" description="TPM" evidence="3">
    <location>
        <begin position="38"/>
        <end position="159"/>
    </location>
</feature>
<accession>A0A2N5CV63</accession>
<evidence type="ECO:0000259" key="3">
    <source>
        <dbReference type="Pfam" id="PF04536"/>
    </source>
</evidence>
<feature type="chain" id="PRO_5044577995" description="TPM domain-containing protein" evidence="2">
    <location>
        <begin position="28"/>
        <end position="262"/>
    </location>
</feature>
<dbReference type="Gene3D" id="3.10.310.50">
    <property type="match status" value="1"/>
</dbReference>
<name>A0A2N5CV63_9CAUL</name>
<dbReference type="AlphaFoldDB" id="A0A2N5CV63"/>
<dbReference type="EMBL" id="CP026100">
    <property type="protein sequence ID" value="AYV45455.1"/>
    <property type="molecule type" value="Genomic_DNA"/>
</dbReference>
<keyword evidence="1" id="KW-1133">Transmembrane helix</keyword>
<dbReference type="OrthoDB" id="9810918at2"/>
<proteinExistence type="predicted"/>
<evidence type="ECO:0000313" key="5">
    <source>
        <dbReference type="EMBL" id="PLR17687.1"/>
    </source>
</evidence>
<dbReference type="Pfam" id="PF04536">
    <property type="entry name" value="TPM_phosphatase"/>
    <property type="match status" value="1"/>
</dbReference>
<evidence type="ECO:0000256" key="1">
    <source>
        <dbReference type="SAM" id="Phobius"/>
    </source>
</evidence>
<keyword evidence="1" id="KW-0472">Membrane</keyword>
<dbReference type="InterPro" id="IPR007621">
    <property type="entry name" value="TPM_dom"/>
</dbReference>
<dbReference type="RefSeq" id="WP_101712797.1">
    <property type="nucleotide sequence ID" value="NZ_CP026100.1"/>
</dbReference>
<feature type="signal peptide" evidence="2">
    <location>
        <begin position="1"/>
        <end position="27"/>
    </location>
</feature>
<evidence type="ECO:0000313" key="7">
    <source>
        <dbReference type="Proteomes" id="UP000281192"/>
    </source>
</evidence>
<evidence type="ECO:0000256" key="2">
    <source>
        <dbReference type="SAM" id="SignalP"/>
    </source>
</evidence>
<evidence type="ECO:0000313" key="6">
    <source>
        <dbReference type="Proteomes" id="UP000234483"/>
    </source>
</evidence>
<feature type="transmembrane region" description="Helical" evidence="1">
    <location>
        <begin position="190"/>
        <end position="211"/>
    </location>
</feature>
<dbReference type="PANTHER" id="PTHR30373:SF2">
    <property type="entry name" value="UPF0603 PROTEIN YGCG"/>
    <property type="match status" value="1"/>
</dbReference>
<evidence type="ECO:0000313" key="4">
    <source>
        <dbReference type="EMBL" id="AYV45455.1"/>
    </source>
</evidence>
<dbReference type="PROSITE" id="PS51257">
    <property type="entry name" value="PROKAR_LIPOPROTEIN"/>
    <property type="match status" value="1"/>
</dbReference>
<dbReference type="Proteomes" id="UP000281192">
    <property type="component" value="Chromosome"/>
</dbReference>
<dbReference type="Proteomes" id="UP000234483">
    <property type="component" value="Unassembled WGS sequence"/>
</dbReference>
<reference evidence="4 7" key="2">
    <citation type="submission" date="2018-01" db="EMBL/GenBank/DDBJ databases">
        <title>Complete genome sequence of Caulobacter flavus RHGG3.</title>
        <authorList>
            <person name="Yang E."/>
        </authorList>
    </citation>
    <scope>NUCLEOTIDE SEQUENCE [LARGE SCALE GENOMIC DNA]</scope>
    <source>
        <strain evidence="4 7">RHGG3</strain>
    </source>
</reference>
<protein>
    <recommendedName>
        <fullName evidence="3">TPM domain-containing protein</fullName>
    </recommendedName>
</protein>
<keyword evidence="1" id="KW-0812">Transmembrane</keyword>